<dbReference type="PANTHER" id="PTHR35936">
    <property type="entry name" value="MEMBRANE-BOUND LYTIC MUREIN TRANSGLYCOSYLASE F"/>
    <property type="match status" value="1"/>
</dbReference>
<dbReference type="SUPFAM" id="SSF53850">
    <property type="entry name" value="Periplasmic binding protein-like II"/>
    <property type="match status" value="1"/>
</dbReference>
<sequence>MLRSLALAGLVFSSVAAQSQEITLANGEWAPYLSEELKHAGYMSHIVSEAFKEEGITVKYVFLPWKRGYEDAKEGKYEGTLIWGYNEDRAQHFHYSEPVAELGTSLFYQTSNSFDWSKPEDLAKYKIGGVIGYAYGIEELEKQGVVKVDRIGKDVNNYKKLVAGRLDIVLEDTEVGHETIAKLGMTDKITAHPKTLKSRKYSVIFSKKTANGQQLMEAFNRGLAKIKADGRYQQFLEASRRGEYKK</sequence>
<evidence type="ECO:0000259" key="4">
    <source>
        <dbReference type="Pfam" id="PF00497"/>
    </source>
</evidence>
<evidence type="ECO:0000256" key="1">
    <source>
        <dbReference type="ARBA" id="ARBA00010333"/>
    </source>
</evidence>
<evidence type="ECO:0000256" key="2">
    <source>
        <dbReference type="ARBA" id="ARBA00022729"/>
    </source>
</evidence>
<comment type="caution">
    <text evidence="5">The sequence shown here is derived from an EMBL/GenBank/DDBJ whole genome shotgun (WGS) entry which is preliminary data.</text>
</comment>
<dbReference type="PANTHER" id="PTHR35936:SF25">
    <property type="entry name" value="ABC TRANSPORTER SUBSTRATE-BINDING PROTEIN"/>
    <property type="match status" value="1"/>
</dbReference>
<dbReference type="Proteomes" id="UP001595476">
    <property type="component" value="Unassembled WGS sequence"/>
</dbReference>
<reference evidence="6" key="1">
    <citation type="journal article" date="2019" name="Int. J. Syst. Evol. Microbiol.">
        <title>The Global Catalogue of Microorganisms (GCM) 10K type strain sequencing project: providing services to taxonomists for standard genome sequencing and annotation.</title>
        <authorList>
            <consortium name="The Broad Institute Genomics Platform"/>
            <consortium name="The Broad Institute Genome Sequencing Center for Infectious Disease"/>
            <person name="Wu L."/>
            <person name="Ma J."/>
        </authorList>
    </citation>
    <scope>NUCLEOTIDE SEQUENCE [LARGE SCALE GENOMIC DNA]</scope>
    <source>
        <strain evidence="6">KCTC 52438</strain>
    </source>
</reference>
<feature type="chain" id="PRO_5045219335" evidence="3">
    <location>
        <begin position="20"/>
        <end position="246"/>
    </location>
</feature>
<dbReference type="RefSeq" id="WP_386720847.1">
    <property type="nucleotide sequence ID" value="NZ_JBHRSZ010000004.1"/>
</dbReference>
<protein>
    <submittedName>
        <fullName evidence="5">Substrate-binding periplasmic protein</fullName>
    </submittedName>
</protein>
<evidence type="ECO:0000313" key="6">
    <source>
        <dbReference type="Proteomes" id="UP001595476"/>
    </source>
</evidence>
<evidence type="ECO:0000256" key="3">
    <source>
        <dbReference type="SAM" id="SignalP"/>
    </source>
</evidence>
<keyword evidence="2 3" id="KW-0732">Signal</keyword>
<dbReference type="Pfam" id="PF00497">
    <property type="entry name" value="SBP_bac_3"/>
    <property type="match status" value="1"/>
</dbReference>
<feature type="domain" description="Solute-binding protein family 3/N-terminal" evidence="4">
    <location>
        <begin position="31"/>
        <end position="236"/>
    </location>
</feature>
<proteinExistence type="inferred from homology"/>
<gene>
    <name evidence="5" type="ORF">ACFOEK_11550</name>
</gene>
<accession>A0ABV7HK09</accession>
<name>A0ABV7HK09_9GAMM</name>
<comment type="similarity">
    <text evidence="1">Belongs to the bacterial solute-binding protein 3 family.</text>
</comment>
<evidence type="ECO:0000313" key="5">
    <source>
        <dbReference type="EMBL" id="MFC3151662.1"/>
    </source>
</evidence>
<dbReference type="InterPro" id="IPR001638">
    <property type="entry name" value="Solute-binding_3/MltF_N"/>
</dbReference>
<dbReference type="EMBL" id="JBHRSZ010000004">
    <property type="protein sequence ID" value="MFC3151662.1"/>
    <property type="molecule type" value="Genomic_DNA"/>
</dbReference>
<organism evidence="5 6">
    <name type="scientific">Litoribrevibacter euphylliae</name>
    <dbReference type="NCBI Taxonomy" id="1834034"/>
    <lineage>
        <taxon>Bacteria</taxon>
        <taxon>Pseudomonadati</taxon>
        <taxon>Pseudomonadota</taxon>
        <taxon>Gammaproteobacteria</taxon>
        <taxon>Oceanospirillales</taxon>
        <taxon>Oceanospirillaceae</taxon>
        <taxon>Litoribrevibacter</taxon>
    </lineage>
</organism>
<feature type="signal peptide" evidence="3">
    <location>
        <begin position="1"/>
        <end position="19"/>
    </location>
</feature>
<dbReference type="Gene3D" id="3.40.190.10">
    <property type="entry name" value="Periplasmic binding protein-like II"/>
    <property type="match status" value="2"/>
</dbReference>
<keyword evidence="6" id="KW-1185">Reference proteome</keyword>